<dbReference type="SUPFAM" id="SSF143422">
    <property type="entry name" value="Transposase IS200-like"/>
    <property type="match status" value="1"/>
</dbReference>
<feature type="domain" description="Transposase IS200-like" evidence="1">
    <location>
        <begin position="2"/>
        <end position="89"/>
    </location>
</feature>
<dbReference type="GO" id="GO:0006313">
    <property type="term" value="P:DNA transposition"/>
    <property type="evidence" value="ECO:0007669"/>
    <property type="project" value="InterPro"/>
</dbReference>
<name>A0A0P6YF86_9CHLR</name>
<dbReference type="InterPro" id="IPR036515">
    <property type="entry name" value="Transposase_17_sf"/>
</dbReference>
<comment type="caution">
    <text evidence="2">The sequence shown here is derived from an EMBL/GenBank/DDBJ whole genome shotgun (WGS) entry which is preliminary data.</text>
</comment>
<dbReference type="GO" id="GO:0003677">
    <property type="term" value="F:DNA binding"/>
    <property type="evidence" value="ECO:0007669"/>
    <property type="project" value="InterPro"/>
</dbReference>
<evidence type="ECO:0000313" key="2">
    <source>
        <dbReference type="EMBL" id="KPL90832.1"/>
    </source>
</evidence>
<organism evidence="2 3">
    <name type="scientific">Levilinea saccharolytica</name>
    <dbReference type="NCBI Taxonomy" id="229921"/>
    <lineage>
        <taxon>Bacteria</taxon>
        <taxon>Bacillati</taxon>
        <taxon>Chloroflexota</taxon>
        <taxon>Anaerolineae</taxon>
        <taxon>Anaerolineales</taxon>
        <taxon>Anaerolineaceae</taxon>
        <taxon>Levilinea</taxon>
    </lineage>
</organism>
<evidence type="ECO:0000313" key="3">
    <source>
        <dbReference type="Proteomes" id="UP000050501"/>
    </source>
</evidence>
<gene>
    <name evidence="2" type="ORF">ADN01_01890</name>
</gene>
<sequence length="92" mass="10730">MLHQKAQEVDVTIEALEIMSDHIHLFIKSHPTDAPQRLRNRFRETTSLSPRLKYSPLRFNLPIMCSKSNFIGSISHVYEGTVKRYIEMQKSS</sequence>
<dbReference type="Gene3D" id="3.30.70.1290">
    <property type="entry name" value="Transposase IS200-like"/>
    <property type="match status" value="1"/>
</dbReference>
<evidence type="ECO:0000259" key="1">
    <source>
        <dbReference type="Pfam" id="PF01797"/>
    </source>
</evidence>
<dbReference type="PANTHER" id="PTHR33360">
    <property type="entry name" value="TRANSPOSASE FOR INSERTION SEQUENCE ELEMENT IS200"/>
    <property type="match status" value="1"/>
</dbReference>
<dbReference type="InterPro" id="IPR002686">
    <property type="entry name" value="Transposase_17"/>
</dbReference>
<dbReference type="AlphaFoldDB" id="A0A0P6YF86"/>
<dbReference type="GO" id="GO:0004803">
    <property type="term" value="F:transposase activity"/>
    <property type="evidence" value="ECO:0007669"/>
    <property type="project" value="InterPro"/>
</dbReference>
<keyword evidence="3" id="KW-1185">Reference proteome</keyword>
<dbReference type="Pfam" id="PF01797">
    <property type="entry name" value="Y1_Tnp"/>
    <property type="match status" value="1"/>
</dbReference>
<accession>A0A0P6YF86</accession>
<proteinExistence type="predicted"/>
<dbReference type="PANTHER" id="PTHR33360:SF2">
    <property type="entry name" value="TRANSPOSASE FOR INSERTION SEQUENCE ELEMENT IS200"/>
    <property type="match status" value="1"/>
</dbReference>
<protein>
    <recommendedName>
        <fullName evidence="1">Transposase IS200-like domain-containing protein</fullName>
    </recommendedName>
</protein>
<dbReference type="EMBL" id="LGCM01000008">
    <property type="protein sequence ID" value="KPL90832.1"/>
    <property type="molecule type" value="Genomic_DNA"/>
</dbReference>
<reference evidence="2 3" key="1">
    <citation type="submission" date="2015-07" db="EMBL/GenBank/DDBJ databases">
        <title>Genome sequence of Levilinea saccharolytica DSM 16555.</title>
        <authorList>
            <person name="Hemp J."/>
            <person name="Ward L.M."/>
            <person name="Pace L.A."/>
            <person name="Fischer W.W."/>
        </authorList>
    </citation>
    <scope>NUCLEOTIDE SEQUENCE [LARGE SCALE GENOMIC DNA]</scope>
    <source>
        <strain evidence="2 3">KIBI-1</strain>
    </source>
</reference>
<dbReference type="Proteomes" id="UP000050501">
    <property type="component" value="Unassembled WGS sequence"/>
</dbReference>